<dbReference type="AlphaFoldDB" id="A0A8J7IAE4"/>
<sequence length="51" mass="5978">MWSQLRGETVREREFPRHFLPYEKAFRPVVTSGVDELEILIANSSLLTPNF</sequence>
<dbReference type="Proteomes" id="UP000662314">
    <property type="component" value="Unassembled WGS sequence"/>
</dbReference>
<evidence type="ECO:0000313" key="1">
    <source>
        <dbReference type="EMBL" id="MBH8575855.1"/>
    </source>
</evidence>
<accession>A0A8J7IAE4</accession>
<reference evidence="1 2" key="1">
    <citation type="journal article" date="2021" name="Int. J. Syst. Evol. Microbiol.">
        <title>Amazonocrinis nigriterrae gen. nov., sp. nov., Atlanticothrix silvestris gen. nov., sp. nov. and Dendronalium phyllosphericum gen. nov., sp. nov., nostocacean cyanobacteria from Brazilian environments.</title>
        <authorList>
            <person name="Alvarenga D.O."/>
            <person name="Andreote A.P.D."/>
            <person name="Branco L.H.Z."/>
            <person name="Delbaje E."/>
            <person name="Cruz R.B."/>
            <person name="Varani A.M."/>
            <person name="Fiore M.F."/>
        </authorList>
    </citation>
    <scope>NUCLEOTIDE SEQUENCE [LARGE SCALE GENOMIC DNA]</scope>
    <source>
        <strain evidence="1 2">CENA369</strain>
    </source>
</reference>
<comment type="caution">
    <text evidence="1">The sequence shown here is derived from an EMBL/GenBank/DDBJ whole genome shotgun (WGS) entry which is preliminary data.</text>
</comment>
<dbReference type="RefSeq" id="WP_214434613.1">
    <property type="nucleotide sequence ID" value="NZ_JAECZA010000211.1"/>
</dbReference>
<evidence type="ECO:0000313" key="2">
    <source>
        <dbReference type="Proteomes" id="UP000662314"/>
    </source>
</evidence>
<organism evidence="1 2">
    <name type="scientific">Dendronalium phyllosphericum CENA369</name>
    <dbReference type="NCBI Taxonomy" id="1725256"/>
    <lineage>
        <taxon>Bacteria</taxon>
        <taxon>Bacillati</taxon>
        <taxon>Cyanobacteriota</taxon>
        <taxon>Cyanophyceae</taxon>
        <taxon>Nostocales</taxon>
        <taxon>Nostocaceae</taxon>
        <taxon>Dendronalium</taxon>
        <taxon>Dendronalium phyllosphericum</taxon>
    </lineage>
</organism>
<dbReference type="EMBL" id="JAECZA010000211">
    <property type="protein sequence ID" value="MBH8575855.1"/>
    <property type="molecule type" value="Genomic_DNA"/>
</dbReference>
<proteinExistence type="predicted"/>
<gene>
    <name evidence="1" type="ORF">I8752_23210</name>
</gene>
<name>A0A8J7IAE4_9NOST</name>
<protein>
    <submittedName>
        <fullName evidence="1">Uncharacterized protein</fullName>
    </submittedName>
</protein>
<keyword evidence="2" id="KW-1185">Reference proteome</keyword>